<dbReference type="EMBL" id="JAHRIN010019450">
    <property type="protein sequence ID" value="MEQ2198416.1"/>
    <property type="molecule type" value="Genomic_DNA"/>
</dbReference>
<protein>
    <submittedName>
        <fullName evidence="2">Uncharacterized protein</fullName>
    </submittedName>
</protein>
<accession>A0ABV0QRG1</accession>
<evidence type="ECO:0000256" key="1">
    <source>
        <dbReference type="SAM" id="Phobius"/>
    </source>
</evidence>
<comment type="caution">
    <text evidence="2">The sequence shown here is derived from an EMBL/GenBank/DDBJ whole genome shotgun (WGS) entry which is preliminary data.</text>
</comment>
<keyword evidence="1" id="KW-1133">Transmembrane helix</keyword>
<dbReference type="Proteomes" id="UP001434883">
    <property type="component" value="Unassembled WGS sequence"/>
</dbReference>
<feature type="transmembrane region" description="Helical" evidence="1">
    <location>
        <begin position="50"/>
        <end position="73"/>
    </location>
</feature>
<name>A0ABV0QRG1_9TELE</name>
<reference evidence="2 3" key="1">
    <citation type="submission" date="2021-06" db="EMBL/GenBank/DDBJ databases">
        <authorList>
            <person name="Palmer J.M."/>
        </authorList>
    </citation>
    <scope>NUCLEOTIDE SEQUENCE [LARGE SCALE GENOMIC DNA]</scope>
    <source>
        <strain evidence="2 3">XC_2019</strain>
        <tissue evidence="2">Muscle</tissue>
    </source>
</reference>
<organism evidence="2 3">
    <name type="scientific">Xenoophorus captivus</name>
    <dbReference type="NCBI Taxonomy" id="1517983"/>
    <lineage>
        <taxon>Eukaryota</taxon>
        <taxon>Metazoa</taxon>
        <taxon>Chordata</taxon>
        <taxon>Craniata</taxon>
        <taxon>Vertebrata</taxon>
        <taxon>Euteleostomi</taxon>
        <taxon>Actinopterygii</taxon>
        <taxon>Neopterygii</taxon>
        <taxon>Teleostei</taxon>
        <taxon>Neoteleostei</taxon>
        <taxon>Acanthomorphata</taxon>
        <taxon>Ovalentaria</taxon>
        <taxon>Atherinomorphae</taxon>
        <taxon>Cyprinodontiformes</taxon>
        <taxon>Goodeidae</taxon>
        <taxon>Xenoophorus</taxon>
    </lineage>
</organism>
<proteinExistence type="predicted"/>
<keyword evidence="1" id="KW-0472">Membrane</keyword>
<sequence length="135" mass="15303">MESLFLSSDSPPMASLLSVSFTLVTSATYSHILTFCSSFPPPFLPVDTTAFHFVALALFYHIGVFTVPSIKLCKTHKKPKKMLDIRSCLTPNKRNNTSCFTKKQKCLTNHNDKAKNSTQFRKHSKAYNQTNFYDL</sequence>
<evidence type="ECO:0000313" key="2">
    <source>
        <dbReference type="EMBL" id="MEQ2198416.1"/>
    </source>
</evidence>
<keyword evidence="1" id="KW-0812">Transmembrane</keyword>
<keyword evidence="3" id="KW-1185">Reference proteome</keyword>
<gene>
    <name evidence="2" type="ORF">XENOCAPTIV_012571</name>
</gene>
<evidence type="ECO:0000313" key="3">
    <source>
        <dbReference type="Proteomes" id="UP001434883"/>
    </source>
</evidence>